<evidence type="ECO:0000313" key="6">
    <source>
        <dbReference type="EMBL" id="CAB4812786.1"/>
    </source>
</evidence>
<dbReference type="EMBL" id="CAFBOL010000035">
    <property type="protein sequence ID" value="CAB4991558.1"/>
    <property type="molecule type" value="Genomic_DNA"/>
</dbReference>
<evidence type="ECO:0000259" key="3">
    <source>
        <dbReference type="SMART" id="SM00822"/>
    </source>
</evidence>
<dbReference type="EMBL" id="CAFBMT010000009">
    <property type="protein sequence ID" value="CAB4935714.1"/>
    <property type="molecule type" value="Genomic_DNA"/>
</dbReference>
<dbReference type="AlphaFoldDB" id="A0A6J6A6I1"/>
<dbReference type="EMBL" id="CAESGF010000009">
    <property type="protein sequence ID" value="CAB4364029.1"/>
    <property type="molecule type" value="Genomic_DNA"/>
</dbReference>
<evidence type="ECO:0000256" key="1">
    <source>
        <dbReference type="ARBA" id="ARBA00006484"/>
    </source>
</evidence>
<evidence type="ECO:0000313" key="8">
    <source>
        <dbReference type="EMBL" id="CAB4991558.1"/>
    </source>
</evidence>
<dbReference type="Gene3D" id="3.40.50.720">
    <property type="entry name" value="NAD(P)-binding Rossmann-like Domain"/>
    <property type="match status" value="1"/>
</dbReference>
<dbReference type="Pfam" id="PF00106">
    <property type="entry name" value="adh_short"/>
    <property type="match status" value="1"/>
</dbReference>
<dbReference type="PRINTS" id="PR00080">
    <property type="entry name" value="SDRFAMILY"/>
</dbReference>
<dbReference type="EMBL" id="CAEZYF010000009">
    <property type="protein sequence ID" value="CAB4724210.1"/>
    <property type="molecule type" value="Genomic_DNA"/>
</dbReference>
<proteinExistence type="inferred from homology"/>
<dbReference type="GO" id="GO:0016491">
    <property type="term" value="F:oxidoreductase activity"/>
    <property type="evidence" value="ECO:0007669"/>
    <property type="project" value="UniProtKB-KW"/>
</dbReference>
<dbReference type="InterPro" id="IPR051687">
    <property type="entry name" value="Peroxisomal_Beta-Oxidation"/>
</dbReference>
<evidence type="ECO:0000313" key="7">
    <source>
        <dbReference type="EMBL" id="CAB4935714.1"/>
    </source>
</evidence>
<gene>
    <name evidence="5" type="ORF">UFOPK2656_01647</name>
    <name evidence="6" type="ORF">UFOPK3099_00856</name>
    <name evidence="7" type="ORF">UFOPK3651_01789</name>
    <name evidence="8" type="ORF">UFOPK3931_01507</name>
    <name evidence="4" type="ORF">UFOPK4189_01798</name>
</gene>
<dbReference type="EMBL" id="CAFAAV010000050">
    <property type="protein sequence ID" value="CAB4812786.1"/>
    <property type="molecule type" value="Genomic_DNA"/>
</dbReference>
<keyword evidence="2" id="KW-0560">Oxidoreductase</keyword>
<name>A0A6J6A6I1_9ZZZZ</name>
<dbReference type="InterPro" id="IPR002347">
    <property type="entry name" value="SDR_fam"/>
</dbReference>
<evidence type="ECO:0000313" key="5">
    <source>
        <dbReference type="EMBL" id="CAB4724210.1"/>
    </source>
</evidence>
<dbReference type="PANTHER" id="PTHR45024:SF2">
    <property type="entry name" value="SCP2 DOMAIN-CONTAINING PROTEIN"/>
    <property type="match status" value="1"/>
</dbReference>
<dbReference type="PANTHER" id="PTHR45024">
    <property type="entry name" value="DEHYDROGENASES, SHORT CHAIN"/>
    <property type="match status" value="1"/>
</dbReference>
<dbReference type="PRINTS" id="PR00081">
    <property type="entry name" value="GDHRDH"/>
</dbReference>
<dbReference type="PROSITE" id="PS00061">
    <property type="entry name" value="ADH_SHORT"/>
    <property type="match status" value="1"/>
</dbReference>
<dbReference type="InterPro" id="IPR020904">
    <property type="entry name" value="Sc_DH/Rdtase_CS"/>
</dbReference>
<sequence>MGLLDGKVAIVTGAGRGIGRGHALLLAREGAAVVVNDLGGDGRGDGNDLSPAQQVVAEIEAMGGRAVANGANVADWAASEAMVQQAVDVFGGLDILINNAGILRDRMSHNMTEDEWDIVVNVVLKGSFAPSRFAAAYWRNKFKQTGEQVNAAIVNTSSSSGLYGNFGQANYGAAKMGIAAMTITMARELEAAGVRVNAIAPTAATRLLGTVLKDLPEIPEGQHNPYGPDQIAPLVVWLCTDLAAGITGQVFAVSGSRIQLQKGWHPVTQVDADDQDWTIDRIESLRDRLLGDYDNGLPVFNPQI</sequence>
<organism evidence="4">
    <name type="scientific">freshwater metagenome</name>
    <dbReference type="NCBI Taxonomy" id="449393"/>
    <lineage>
        <taxon>unclassified sequences</taxon>
        <taxon>metagenomes</taxon>
        <taxon>ecological metagenomes</taxon>
    </lineage>
</organism>
<comment type="similarity">
    <text evidence="1">Belongs to the short-chain dehydrogenases/reductases (SDR) family.</text>
</comment>
<dbReference type="InterPro" id="IPR036291">
    <property type="entry name" value="NAD(P)-bd_dom_sf"/>
</dbReference>
<reference evidence="4" key="1">
    <citation type="submission" date="2020-05" db="EMBL/GenBank/DDBJ databases">
        <authorList>
            <person name="Chiriac C."/>
            <person name="Salcher M."/>
            <person name="Ghai R."/>
            <person name="Kavagutti S V."/>
        </authorList>
    </citation>
    <scope>NUCLEOTIDE SEQUENCE</scope>
</reference>
<evidence type="ECO:0000313" key="4">
    <source>
        <dbReference type="EMBL" id="CAB4364029.1"/>
    </source>
</evidence>
<feature type="domain" description="Ketoreductase" evidence="3">
    <location>
        <begin position="7"/>
        <end position="210"/>
    </location>
</feature>
<dbReference type="SMART" id="SM00822">
    <property type="entry name" value="PKS_KR"/>
    <property type="match status" value="1"/>
</dbReference>
<protein>
    <submittedName>
        <fullName evidence="4">Unannotated protein</fullName>
    </submittedName>
</protein>
<dbReference type="InterPro" id="IPR057326">
    <property type="entry name" value="KR_dom"/>
</dbReference>
<accession>A0A6J6A6I1</accession>
<evidence type="ECO:0000256" key="2">
    <source>
        <dbReference type="ARBA" id="ARBA00023002"/>
    </source>
</evidence>
<dbReference type="SUPFAM" id="SSF51735">
    <property type="entry name" value="NAD(P)-binding Rossmann-fold domains"/>
    <property type="match status" value="1"/>
</dbReference>
<dbReference type="FunFam" id="3.40.50.720:FF:000446">
    <property type="entry name" value="Short chain dehydrogenase"/>
    <property type="match status" value="1"/>
</dbReference>